<dbReference type="EMBL" id="FNCJ01000039">
    <property type="protein sequence ID" value="SDI86475.1"/>
    <property type="molecule type" value="Genomic_DNA"/>
</dbReference>
<name>A0A1G8P2A3_9BURK</name>
<sequence>MRGGAKPVDADPLRIACRGQRAIAEESCAQQWCRFHVRISLKQMKAVAAVGDRVLGVTAVDRIPRKTRFVA</sequence>
<protein>
    <submittedName>
        <fullName evidence="1">Uncharacterized protein</fullName>
    </submittedName>
</protein>
<accession>A0A1G8P2A3</accession>
<gene>
    <name evidence="1" type="ORF">SAMN05216466_13919</name>
</gene>
<dbReference type="Proteomes" id="UP000199706">
    <property type="component" value="Unassembled WGS sequence"/>
</dbReference>
<proteinExistence type="predicted"/>
<evidence type="ECO:0000313" key="2">
    <source>
        <dbReference type="Proteomes" id="UP000199706"/>
    </source>
</evidence>
<reference evidence="1 2" key="1">
    <citation type="submission" date="2016-10" db="EMBL/GenBank/DDBJ databases">
        <authorList>
            <person name="de Groot N.N."/>
        </authorList>
    </citation>
    <scope>NUCLEOTIDE SEQUENCE [LARGE SCALE GENOMIC DNA]</scope>
    <source>
        <strain evidence="1 2">LMG 2247</strain>
    </source>
</reference>
<evidence type="ECO:0000313" key="1">
    <source>
        <dbReference type="EMBL" id="SDI86475.1"/>
    </source>
</evidence>
<organism evidence="1 2">
    <name type="scientific">Paraburkholderia phenazinium</name>
    <dbReference type="NCBI Taxonomy" id="60549"/>
    <lineage>
        <taxon>Bacteria</taxon>
        <taxon>Pseudomonadati</taxon>
        <taxon>Pseudomonadota</taxon>
        <taxon>Betaproteobacteria</taxon>
        <taxon>Burkholderiales</taxon>
        <taxon>Burkholderiaceae</taxon>
        <taxon>Paraburkholderia</taxon>
    </lineage>
</organism>
<dbReference type="AlphaFoldDB" id="A0A1G8P2A3"/>